<accession>A0ABD1VFF8</accession>
<organism evidence="2 3">
    <name type="scientific">Forsythia ovata</name>
    <dbReference type="NCBI Taxonomy" id="205694"/>
    <lineage>
        <taxon>Eukaryota</taxon>
        <taxon>Viridiplantae</taxon>
        <taxon>Streptophyta</taxon>
        <taxon>Embryophyta</taxon>
        <taxon>Tracheophyta</taxon>
        <taxon>Spermatophyta</taxon>
        <taxon>Magnoliopsida</taxon>
        <taxon>eudicotyledons</taxon>
        <taxon>Gunneridae</taxon>
        <taxon>Pentapetalae</taxon>
        <taxon>asterids</taxon>
        <taxon>lamiids</taxon>
        <taxon>Lamiales</taxon>
        <taxon>Oleaceae</taxon>
        <taxon>Forsythieae</taxon>
        <taxon>Forsythia</taxon>
    </lineage>
</organism>
<feature type="compositionally biased region" description="Basic and acidic residues" evidence="1">
    <location>
        <begin position="82"/>
        <end position="100"/>
    </location>
</feature>
<comment type="caution">
    <text evidence="2">The sequence shown here is derived from an EMBL/GenBank/DDBJ whole genome shotgun (WGS) entry which is preliminary data.</text>
</comment>
<proteinExistence type="predicted"/>
<feature type="region of interest" description="Disordered" evidence="1">
    <location>
        <begin position="68"/>
        <end position="107"/>
    </location>
</feature>
<name>A0ABD1VFF8_9LAMI</name>
<keyword evidence="3" id="KW-1185">Reference proteome</keyword>
<protein>
    <submittedName>
        <fullName evidence="2">Uncharacterized protein</fullName>
    </submittedName>
</protein>
<reference evidence="3" key="1">
    <citation type="submission" date="2024-07" db="EMBL/GenBank/DDBJ databases">
        <title>Two chromosome-level genome assemblies of Korean endemic species Abeliophyllum distichum and Forsythia ovata (Oleaceae).</title>
        <authorList>
            <person name="Jang H."/>
        </authorList>
    </citation>
    <scope>NUCLEOTIDE SEQUENCE [LARGE SCALE GENOMIC DNA]</scope>
</reference>
<gene>
    <name evidence="2" type="ORF">Fot_17429</name>
</gene>
<evidence type="ECO:0000256" key="1">
    <source>
        <dbReference type="SAM" id="MobiDB-lite"/>
    </source>
</evidence>
<dbReference type="EMBL" id="JBFOLJ010000005">
    <property type="protein sequence ID" value="KAL2536038.1"/>
    <property type="molecule type" value="Genomic_DNA"/>
</dbReference>
<evidence type="ECO:0000313" key="3">
    <source>
        <dbReference type="Proteomes" id="UP001604277"/>
    </source>
</evidence>
<sequence length="126" mass="14649">MAFWKSERSSCSSGTEIEIWRGERIFGAKKKNKIGRERRRIRVGISGEDVEQAMKKNRKTVNQLLSLTKNSRKDLGSLQRGAVEDGSHSRPVNDGREERPLYSNSEETEFLNMHWKEDRQHTCLDQ</sequence>
<dbReference type="AlphaFoldDB" id="A0ABD1VFF8"/>
<dbReference type="Proteomes" id="UP001604277">
    <property type="component" value="Unassembled WGS sequence"/>
</dbReference>
<evidence type="ECO:0000313" key="2">
    <source>
        <dbReference type="EMBL" id="KAL2536038.1"/>
    </source>
</evidence>